<dbReference type="KEGG" id="vg:5950910"/>
<proteinExistence type="predicted"/>
<accession>B0YLP5</accession>
<dbReference type="EMBL" id="EF568108">
    <property type="protein sequence ID" value="ABQ08864.1"/>
    <property type="molecule type" value="Genomic_DNA"/>
</dbReference>
<organism evidence="1 2">
    <name type="scientific">Glossina hytrovirus (isolate Glossina pallidipes/Ethiopia/Seibersdorf/-)</name>
    <name type="common">GHV</name>
    <dbReference type="NCBI Taxonomy" id="379529"/>
    <lineage>
        <taxon>Viruses</taxon>
        <taxon>Viruses incertae sedis</taxon>
        <taxon>Naldaviricetes</taxon>
        <taxon>Lefavirales</taxon>
        <taxon>Hytrosaviridae</taxon>
        <taxon>Glossinavirus</taxon>
        <taxon>Glossinavirus glopallidipedis</taxon>
    </lineage>
</organism>
<protein>
    <submittedName>
        <fullName evidence="1">Uncharacterized protein</fullName>
    </submittedName>
</protein>
<evidence type="ECO:0000313" key="2">
    <source>
        <dbReference type="Proteomes" id="UP000011301"/>
    </source>
</evidence>
<dbReference type="Proteomes" id="UP000011301">
    <property type="component" value="Segment"/>
</dbReference>
<keyword evidence="2" id="KW-1185">Reference proteome</keyword>
<dbReference type="GeneID" id="5950910"/>
<organismHost>
    <name type="scientific">Glossina</name>
    <name type="common">tsetse flies</name>
    <dbReference type="NCBI Taxonomy" id="7393"/>
</organismHost>
<gene>
    <name evidence="1" type="ORF">SGHV091</name>
</gene>
<dbReference type="RefSeq" id="YP_001687039.1">
    <property type="nucleotide sequence ID" value="NC_010356.1"/>
</dbReference>
<evidence type="ECO:0000313" key="1">
    <source>
        <dbReference type="EMBL" id="ABQ08864.1"/>
    </source>
</evidence>
<sequence length="268" mass="31494">MLFIIIAIDAACVFDLFLYHFVKYLRKHNIESVVLYNRNLLTPEIGSLIRNVAITHAKSFCPSDNFFRTNNEVANENKVTIKKYEKQCTYFNVLFNVYTNQFDSIYCNPRPETERKSHMAILIDELIARRIDFEFKTVFPATIEQIKITLQVMNHLINLLPTKLSELHELKKYINILEMIELSVKKRSFTPTEITNVNITNYLNFNKNKESLYLVGEWANLFNCLLYAKTFLSNLNFSMLFNFNGDVIERSPDEYYLCVIPVSAMSKW</sequence>
<reference evidence="1 2" key="1">
    <citation type="journal article" date="2007" name="J. Virol. Methods">
        <title>Development of a non-destructive PCR method for detection of the salivary gland hypertrophy virus (SGHV) in tsetse flies.</title>
        <authorList>
            <person name="Abd-Alla A."/>
            <person name="Bossin H."/>
            <person name="Cousserans F."/>
            <person name="Parker A."/>
            <person name="Bergoin M."/>
            <person name="Robinson A."/>
        </authorList>
    </citation>
    <scope>NUCLEOTIDE SEQUENCE [LARGE SCALE GENOMIC DNA]</scope>
    <source>
        <strain evidence="2">Isolate Glossina pallidipes/Ethiopia/Seibersdorf/-</strain>
    </source>
</reference>
<name>B0YLP5_GHVS</name>
<reference evidence="1 2" key="2">
    <citation type="journal article" date="2008" name="J. Virol.">
        <title>Genome analysis of a Glossina pallidipes salivary gland hypertrophy virus reveals a novel, large, double-stranded circular DNA virus.</title>
        <authorList>
            <person name="Abd-Alla A.M."/>
            <person name="Cousserans F."/>
            <person name="Parker A.G."/>
            <person name="Jehle J.A."/>
            <person name="Parker N.J."/>
            <person name="Vlak J.M."/>
            <person name="Robinson A.S."/>
            <person name="Bergoin M."/>
        </authorList>
    </citation>
    <scope>NUCLEOTIDE SEQUENCE [LARGE SCALE GENOMIC DNA]</scope>
    <source>
        <strain evidence="2">Isolate Glossina pallidipes/Ethiopia/Seibersdorf/-</strain>
    </source>
</reference>